<evidence type="ECO:0000256" key="10">
    <source>
        <dbReference type="ARBA" id="ARBA00031501"/>
    </source>
</evidence>
<protein>
    <recommendedName>
        <fullName evidence="4">4-alpha-glucanotransferase</fullName>
        <ecNumber evidence="4">2.4.1.25</ecNumber>
    </recommendedName>
    <alternativeName>
        <fullName evidence="9">Amylomaltase</fullName>
    </alternativeName>
    <alternativeName>
        <fullName evidence="10">Disproportionating enzyme</fullName>
    </alternativeName>
</protein>
<evidence type="ECO:0000256" key="6">
    <source>
        <dbReference type="ARBA" id="ARBA00022676"/>
    </source>
</evidence>
<accession>A0A9J6A758</accession>
<dbReference type="SUPFAM" id="SSF51445">
    <property type="entry name" value="(Trans)glycosidases"/>
    <property type="match status" value="1"/>
</dbReference>
<dbReference type="GO" id="GO:0005975">
    <property type="term" value="P:carbohydrate metabolic process"/>
    <property type="evidence" value="ECO:0007669"/>
    <property type="project" value="InterPro"/>
</dbReference>
<organism evidence="13 14">
    <name type="scientific">Solanum commersonii</name>
    <name type="common">Commerson's wild potato</name>
    <name type="synonym">Commerson's nightshade</name>
    <dbReference type="NCBI Taxonomy" id="4109"/>
    <lineage>
        <taxon>Eukaryota</taxon>
        <taxon>Viridiplantae</taxon>
        <taxon>Streptophyta</taxon>
        <taxon>Embryophyta</taxon>
        <taxon>Tracheophyta</taxon>
        <taxon>Spermatophyta</taxon>
        <taxon>Magnoliopsida</taxon>
        <taxon>eudicotyledons</taxon>
        <taxon>Gunneridae</taxon>
        <taxon>Pentapetalae</taxon>
        <taxon>asterids</taxon>
        <taxon>lamiids</taxon>
        <taxon>Solanales</taxon>
        <taxon>Solanaceae</taxon>
        <taxon>Solanoideae</taxon>
        <taxon>Solaneae</taxon>
        <taxon>Solanum</taxon>
    </lineage>
</organism>
<evidence type="ECO:0000256" key="4">
    <source>
        <dbReference type="ARBA" id="ARBA00012560"/>
    </source>
</evidence>
<dbReference type="EMBL" id="JACXVP010000002">
    <property type="protein sequence ID" value="KAG5619879.1"/>
    <property type="molecule type" value="Genomic_DNA"/>
</dbReference>
<dbReference type="InterPro" id="IPR003385">
    <property type="entry name" value="Glyco_hydro_77"/>
</dbReference>
<dbReference type="PANTHER" id="PTHR32518">
    <property type="match status" value="1"/>
</dbReference>
<keyword evidence="8" id="KW-0119">Carbohydrate metabolism</keyword>
<dbReference type="GO" id="GO:0004134">
    <property type="term" value="F:4-alpha-glucanotransferase activity"/>
    <property type="evidence" value="ECO:0007669"/>
    <property type="project" value="UniProtKB-EC"/>
</dbReference>
<reference evidence="13 14" key="1">
    <citation type="submission" date="2020-09" db="EMBL/GenBank/DDBJ databases">
        <title>De no assembly of potato wild relative species, Solanum commersonii.</title>
        <authorList>
            <person name="Cho K."/>
        </authorList>
    </citation>
    <scope>NUCLEOTIDE SEQUENCE [LARGE SCALE GENOMIC DNA]</scope>
    <source>
        <strain evidence="13">LZ3.2</strain>
        <tissue evidence="13">Leaf</tissue>
    </source>
</reference>
<comment type="caution">
    <text evidence="13">The sequence shown here is derived from an EMBL/GenBank/DDBJ whole genome shotgun (WGS) entry which is preliminary data.</text>
</comment>
<feature type="signal peptide" evidence="12">
    <location>
        <begin position="1"/>
        <end position="25"/>
    </location>
</feature>
<keyword evidence="6" id="KW-0328">Glycosyltransferase</keyword>
<feature type="chain" id="PRO_5039893344" description="4-alpha-glucanotransferase" evidence="12">
    <location>
        <begin position="26"/>
        <end position="398"/>
    </location>
</feature>
<sequence length="398" mass="46133">MQCGMILHHLCWLLVPPILIQQICSVLRHGPFCVYENKFPSSLCFHLIESGAEVVPVKPPISWSRVVTDGDQVRQNIFQRDLFKDECNTEKKIASALKSFLETSMFVESEEKLRRKLFDLLQNVALIKDPEDPRKFYPRFNVEDTTSFVDLDQHSQNVLKRLYYDYYFHRQEGLWRDNAFKTLPVLLNSSDMLACGEDLGLIPSCVHPVMQELGLVGLRIQRMPSEPDVEFGIPSQYNYMTVCAPSCHDCSTLRAWWEEDEERRHLFFQAVMGSDELPPDQCTPEIVHFVLRQHVESSSMWSIFPLQDLLALKEDYTTLPAVEETINDPTNPKHYWRYRVHVTMESLLNDKDLTKTIKDLVRGSGRFYPQKDLESGQAKLQLGSEHPSQTQKYGLSNK</sequence>
<evidence type="ECO:0000256" key="2">
    <source>
        <dbReference type="ARBA" id="ARBA00004496"/>
    </source>
</evidence>
<evidence type="ECO:0000256" key="8">
    <source>
        <dbReference type="ARBA" id="ARBA00023277"/>
    </source>
</evidence>
<evidence type="ECO:0000256" key="3">
    <source>
        <dbReference type="ARBA" id="ARBA00005684"/>
    </source>
</evidence>
<evidence type="ECO:0000313" key="13">
    <source>
        <dbReference type="EMBL" id="KAG5619879.1"/>
    </source>
</evidence>
<evidence type="ECO:0000313" key="14">
    <source>
        <dbReference type="Proteomes" id="UP000824120"/>
    </source>
</evidence>
<comment type="similarity">
    <text evidence="3">Belongs to the disproportionating enzyme family.</text>
</comment>
<keyword evidence="14" id="KW-1185">Reference proteome</keyword>
<gene>
    <name evidence="13" type="ORF">H5410_005097</name>
</gene>
<dbReference type="EC" id="2.4.1.25" evidence="4"/>
<evidence type="ECO:0000256" key="5">
    <source>
        <dbReference type="ARBA" id="ARBA00022490"/>
    </source>
</evidence>
<feature type="compositionally biased region" description="Polar residues" evidence="11">
    <location>
        <begin position="386"/>
        <end position="398"/>
    </location>
</feature>
<feature type="region of interest" description="Disordered" evidence="11">
    <location>
        <begin position="376"/>
        <end position="398"/>
    </location>
</feature>
<keyword evidence="5" id="KW-0963">Cytoplasm</keyword>
<evidence type="ECO:0000256" key="12">
    <source>
        <dbReference type="SAM" id="SignalP"/>
    </source>
</evidence>
<dbReference type="PANTHER" id="PTHR32518:SF3">
    <property type="entry name" value="4-ALPHA-GLUCANOTRANSFERASE"/>
    <property type="match status" value="1"/>
</dbReference>
<evidence type="ECO:0000256" key="11">
    <source>
        <dbReference type="SAM" id="MobiDB-lite"/>
    </source>
</evidence>
<comment type="catalytic activity">
    <reaction evidence="1">
        <text>Transfers a segment of a (1-&gt;4)-alpha-D-glucan to a new position in an acceptor, which may be glucose or a (1-&gt;4)-alpha-D-glucan.</text>
        <dbReference type="EC" id="2.4.1.25"/>
    </reaction>
</comment>
<dbReference type="AlphaFoldDB" id="A0A9J6A758"/>
<name>A0A9J6A758_SOLCO</name>
<keyword evidence="12" id="KW-0732">Signal</keyword>
<dbReference type="OrthoDB" id="6123450at2759"/>
<proteinExistence type="inferred from homology"/>
<dbReference type="Pfam" id="PF02446">
    <property type="entry name" value="Glyco_hydro_77"/>
    <property type="match status" value="1"/>
</dbReference>
<evidence type="ECO:0000256" key="9">
    <source>
        <dbReference type="ARBA" id="ARBA00031423"/>
    </source>
</evidence>
<dbReference type="Proteomes" id="UP000824120">
    <property type="component" value="Chromosome 2"/>
</dbReference>
<evidence type="ECO:0000256" key="1">
    <source>
        <dbReference type="ARBA" id="ARBA00000439"/>
    </source>
</evidence>
<comment type="subcellular location">
    <subcellularLocation>
        <location evidence="2">Cytoplasm</location>
    </subcellularLocation>
</comment>
<dbReference type="Gene3D" id="3.20.20.80">
    <property type="entry name" value="Glycosidases"/>
    <property type="match status" value="1"/>
</dbReference>
<keyword evidence="7" id="KW-0808">Transferase</keyword>
<dbReference type="InterPro" id="IPR017853">
    <property type="entry name" value="GH"/>
</dbReference>
<evidence type="ECO:0000256" key="7">
    <source>
        <dbReference type="ARBA" id="ARBA00022679"/>
    </source>
</evidence>
<dbReference type="GO" id="GO:0005737">
    <property type="term" value="C:cytoplasm"/>
    <property type="evidence" value="ECO:0007669"/>
    <property type="project" value="UniProtKB-SubCell"/>
</dbReference>